<dbReference type="Pfam" id="PF00781">
    <property type="entry name" value="DAGK_cat"/>
    <property type="match status" value="1"/>
</dbReference>
<keyword evidence="3 7" id="KW-0547">Nucleotide-binding</keyword>
<dbReference type="PROSITE" id="PS50146">
    <property type="entry name" value="DAGK"/>
    <property type="match status" value="1"/>
</dbReference>
<dbReference type="Proteomes" id="UP000734854">
    <property type="component" value="Unassembled WGS sequence"/>
</dbReference>
<evidence type="ECO:0000313" key="9">
    <source>
        <dbReference type="EMBL" id="KAG6508220.1"/>
    </source>
</evidence>
<dbReference type="AlphaFoldDB" id="A0A8J5L7H0"/>
<dbReference type="Pfam" id="PF00609">
    <property type="entry name" value="DAGK_acc"/>
    <property type="match status" value="1"/>
</dbReference>
<dbReference type="SMART" id="SM00045">
    <property type="entry name" value="DAGKa"/>
    <property type="match status" value="1"/>
</dbReference>
<keyword evidence="6" id="KW-0346">Stress response</keyword>
<protein>
    <recommendedName>
        <fullName evidence="7">Diacylglycerol kinase</fullName>
        <shortName evidence="7">DAG kinase</shortName>
        <ecNumber evidence="7">2.7.1.107</ecNumber>
    </recommendedName>
</protein>
<dbReference type="GO" id="GO:0016020">
    <property type="term" value="C:membrane"/>
    <property type="evidence" value="ECO:0007669"/>
    <property type="project" value="TreeGrafter"/>
</dbReference>
<name>A0A8J5L7H0_ZINOF</name>
<accession>A0A8J5L7H0</accession>
<comment type="catalytic activity">
    <reaction evidence="7">
        <text>a 1,2-diacyl-sn-glycerol + ATP = a 1,2-diacyl-sn-glycero-3-phosphate + ADP + H(+)</text>
        <dbReference type="Rhea" id="RHEA:10272"/>
        <dbReference type="ChEBI" id="CHEBI:15378"/>
        <dbReference type="ChEBI" id="CHEBI:17815"/>
        <dbReference type="ChEBI" id="CHEBI:30616"/>
        <dbReference type="ChEBI" id="CHEBI:58608"/>
        <dbReference type="ChEBI" id="CHEBI:456216"/>
        <dbReference type="EC" id="2.7.1.107"/>
    </reaction>
</comment>
<evidence type="ECO:0000256" key="2">
    <source>
        <dbReference type="ARBA" id="ARBA00022679"/>
    </source>
</evidence>
<dbReference type="SUPFAM" id="SSF111331">
    <property type="entry name" value="NAD kinase/diacylglycerol kinase-like"/>
    <property type="match status" value="1"/>
</dbReference>
<evidence type="ECO:0000256" key="5">
    <source>
        <dbReference type="ARBA" id="ARBA00022840"/>
    </source>
</evidence>
<organism evidence="9 10">
    <name type="scientific">Zingiber officinale</name>
    <name type="common">Ginger</name>
    <name type="synonym">Amomum zingiber</name>
    <dbReference type="NCBI Taxonomy" id="94328"/>
    <lineage>
        <taxon>Eukaryota</taxon>
        <taxon>Viridiplantae</taxon>
        <taxon>Streptophyta</taxon>
        <taxon>Embryophyta</taxon>
        <taxon>Tracheophyta</taxon>
        <taxon>Spermatophyta</taxon>
        <taxon>Magnoliopsida</taxon>
        <taxon>Liliopsida</taxon>
        <taxon>Zingiberales</taxon>
        <taxon>Zingiberaceae</taxon>
        <taxon>Zingiber</taxon>
    </lineage>
</organism>
<dbReference type="InterPro" id="IPR001206">
    <property type="entry name" value="Diacylglycerol_kinase_cat_dom"/>
</dbReference>
<keyword evidence="10" id="KW-1185">Reference proteome</keyword>
<dbReference type="InterPro" id="IPR037607">
    <property type="entry name" value="DGK"/>
</dbReference>
<dbReference type="GO" id="GO:0007200">
    <property type="term" value="P:phospholipase C-activating G protein-coupled receptor signaling pathway"/>
    <property type="evidence" value="ECO:0007669"/>
    <property type="project" value="InterPro"/>
</dbReference>
<reference evidence="9 10" key="1">
    <citation type="submission" date="2020-08" db="EMBL/GenBank/DDBJ databases">
        <title>Plant Genome Project.</title>
        <authorList>
            <person name="Zhang R.-G."/>
        </authorList>
    </citation>
    <scope>NUCLEOTIDE SEQUENCE [LARGE SCALE GENOMIC DNA]</scope>
    <source>
        <tissue evidence="9">Rhizome</tissue>
    </source>
</reference>
<comment type="caution">
    <text evidence="9">The sequence shown here is derived from an EMBL/GenBank/DDBJ whole genome shotgun (WGS) entry which is preliminary data.</text>
</comment>
<dbReference type="GO" id="GO:0004143">
    <property type="term" value="F:ATP-dependent diacylglycerol kinase activity"/>
    <property type="evidence" value="ECO:0007669"/>
    <property type="project" value="UniProtKB-EC"/>
</dbReference>
<evidence type="ECO:0000259" key="8">
    <source>
        <dbReference type="PROSITE" id="PS50146"/>
    </source>
</evidence>
<dbReference type="EC" id="2.7.1.107" evidence="7"/>
<dbReference type="GO" id="GO:0005524">
    <property type="term" value="F:ATP binding"/>
    <property type="evidence" value="ECO:0007669"/>
    <property type="project" value="UniProtKB-KW"/>
</dbReference>
<keyword evidence="4 7" id="KW-0418">Kinase</keyword>
<keyword evidence="2 7" id="KW-0808">Transferase</keyword>
<evidence type="ECO:0000256" key="1">
    <source>
        <dbReference type="ARBA" id="ARBA00009280"/>
    </source>
</evidence>
<comment type="similarity">
    <text evidence="1 7">Belongs to the eukaryotic diacylglycerol kinase family.</text>
</comment>
<sequence>MVVKRREITVEGGREMSNSKAAVEAAGGANVKARSSLWDSIRACGIFGTKVQKEELRRRIVMPAYLRSAVAESIRVRDVGAGVSAAAEKRSGTEADEMPEAPLVVFVNSRSGGRHGPELLIRLQDLISDEQVFDLSATPPTHFVRYGLTCLENLASLGDDCAKAIRAKLRIMVAGGDGTVGWILGSLGELFVQNREPVPPTGIIPLGTGNDLSRSFGWGGSFPFAWRSAVKQSLFKAVSNPVRNLDSWHVTIIMQETQGIQLPYCLKPLVEYDLNQFSYAGFKDVDIQRGLPEKVSCFEGVFYNYLSIGMDAKVAYGFHHLRDTKPYLAQGPISNKLIYAGYSCTQGWFLTPCVRTPNLRGLKNILSLHVKKVNSKEWEKIPIPTSVRSLVLLNLDSYGSGRHPWGHPSPKYLDQVDITHLSDWQFYLSSFAYHPCHFSILSVYYEASYRRFYEARADDGLLEIFGLKQGWHASMVMVEIISAVHIAQAAAVKLELRGGDWNRAYLQTDGEPWKHPLNREHSTFLTVERVPFQSQMISGK</sequence>
<dbReference type="InterPro" id="IPR000756">
    <property type="entry name" value="Diacylglycerol_kin_accessory"/>
</dbReference>
<evidence type="ECO:0000256" key="3">
    <source>
        <dbReference type="ARBA" id="ARBA00022741"/>
    </source>
</evidence>
<evidence type="ECO:0000256" key="7">
    <source>
        <dbReference type="RuleBase" id="RU361128"/>
    </source>
</evidence>
<evidence type="ECO:0000256" key="4">
    <source>
        <dbReference type="ARBA" id="ARBA00022777"/>
    </source>
</evidence>
<feature type="domain" description="DAGKc" evidence="8">
    <location>
        <begin position="98"/>
        <end position="254"/>
    </location>
</feature>
<dbReference type="InterPro" id="IPR017438">
    <property type="entry name" value="ATP-NAD_kinase_N"/>
</dbReference>
<dbReference type="FunFam" id="3.40.50.10330:FF:000023">
    <property type="entry name" value="diacylglycerol kinase"/>
    <property type="match status" value="1"/>
</dbReference>
<dbReference type="PANTHER" id="PTHR11255">
    <property type="entry name" value="DIACYLGLYCEROL KINASE"/>
    <property type="match status" value="1"/>
</dbReference>
<evidence type="ECO:0000256" key="6">
    <source>
        <dbReference type="ARBA" id="ARBA00023016"/>
    </source>
</evidence>
<dbReference type="InterPro" id="IPR016064">
    <property type="entry name" value="NAD/diacylglycerol_kinase_sf"/>
</dbReference>
<proteinExistence type="inferred from homology"/>
<evidence type="ECO:0000313" key="10">
    <source>
        <dbReference type="Proteomes" id="UP000734854"/>
    </source>
</evidence>
<dbReference type="PANTHER" id="PTHR11255:SF80">
    <property type="entry name" value="EYE-SPECIFIC DIACYLGLYCEROL KINASE"/>
    <property type="match status" value="1"/>
</dbReference>
<gene>
    <name evidence="9" type="ORF">ZIOFF_033592</name>
</gene>
<dbReference type="EMBL" id="JACMSC010000009">
    <property type="protein sequence ID" value="KAG6508220.1"/>
    <property type="molecule type" value="Genomic_DNA"/>
</dbReference>
<keyword evidence="5 7" id="KW-0067">ATP-binding</keyword>
<dbReference type="SMART" id="SM00046">
    <property type="entry name" value="DAGKc"/>
    <property type="match status" value="1"/>
</dbReference>
<dbReference type="Gene3D" id="3.40.50.10330">
    <property type="entry name" value="Probable inorganic polyphosphate/atp-NAD kinase, domain 1"/>
    <property type="match status" value="1"/>
</dbReference>